<proteinExistence type="predicted"/>
<dbReference type="InterPro" id="IPR043502">
    <property type="entry name" value="DNA/RNA_pol_sf"/>
</dbReference>
<dbReference type="PANTHER" id="PTHR35369">
    <property type="entry name" value="BLR3025 PROTEIN-RELATED"/>
    <property type="match status" value="1"/>
</dbReference>
<evidence type="ECO:0000313" key="2">
    <source>
        <dbReference type="EMBL" id="AQT46264.1"/>
    </source>
</evidence>
<dbReference type="Proteomes" id="UP000189632">
    <property type="component" value="Chromosome"/>
</dbReference>
<dbReference type="AlphaFoldDB" id="A0A1U9MEE5"/>
<dbReference type="GO" id="GO:0006281">
    <property type="term" value="P:DNA repair"/>
    <property type="evidence" value="ECO:0007669"/>
    <property type="project" value="TreeGrafter"/>
</dbReference>
<dbReference type="PANTHER" id="PTHR35369:SF2">
    <property type="entry name" value="BLR3025 PROTEIN"/>
    <property type="match status" value="1"/>
</dbReference>
<evidence type="ECO:0000313" key="3">
    <source>
        <dbReference type="Proteomes" id="UP000189632"/>
    </source>
</evidence>
<gene>
    <name evidence="2" type="ORF">BBC0122_001240</name>
</gene>
<evidence type="ECO:0000256" key="1">
    <source>
        <dbReference type="ARBA" id="ARBA00022763"/>
    </source>
</evidence>
<dbReference type="KEGG" id="bapi:BBC0122_001240"/>
<dbReference type="STRING" id="1686310.BBC0244_001170"/>
<keyword evidence="3" id="KW-1185">Reference proteome</keyword>
<accession>A0A1U9MEE5</accession>
<reference evidence="2 3" key="1">
    <citation type="submission" date="2016-11" db="EMBL/GenBank/DDBJ databases">
        <title>Comparative genomics of Bartonella apis.</title>
        <authorList>
            <person name="Engel P."/>
        </authorList>
    </citation>
    <scope>NUCLEOTIDE SEQUENCE [LARGE SCALE GENOMIC DNA]</scope>
    <source>
        <strain evidence="2 3">BBC0122</strain>
    </source>
</reference>
<sequence length="514" mass="57862">MALAFPRLPIDRLKTVLPPEKAPDFTKPFAIVGRSVHGLRLVCVNEAAIHAGLYPGLSLVHARSLCERIETVNEAEEADKDYLQYLARNAGRFTPLVAYSLPFGLILDVTGCDHLFGGPQKMLEKVTAYYKGLGLETLSALTITPAAARAFARFGVNRFVTKEDFVLTLDRLKLPSLEAKPDVQMALRRAGFYCLKDIQAVSPKALAARFGEVLPARLDALYGKRQEPLSFINPPPSLYLSLRLEEPLIDVTMVEKQFFILAKEFFKRLTKLGLGCLMINIILYRVDGHIDRIGIETGRPLSDPVQFLSLLEERLKSLKTPLDAGYGYDTLALSVSRSTPLRPLQTELVNDDLEPAEIGQLVDRLSTRLGADHVLVAGSKESHIPEYAAFWGVAQHHKPHTEALKALDAQLKAQGFFPLHSNPPERPIRLFCPPQPIDVIAALPDDPPASFRWRRVIHKIRLAEGPERISAEWWKHSGPDRDYYRVEDENGERFWIFRYGEYPKTKWFLHGLFA</sequence>
<keyword evidence="1" id="KW-0227">DNA damage</keyword>
<dbReference type="SUPFAM" id="SSF56672">
    <property type="entry name" value="DNA/RNA polymerases"/>
    <property type="match status" value="1"/>
</dbReference>
<organism evidence="2 3">
    <name type="scientific">Bartonella choladocola</name>
    <dbReference type="NCBI Taxonomy" id="2750995"/>
    <lineage>
        <taxon>Bacteria</taxon>
        <taxon>Pseudomonadati</taxon>
        <taxon>Pseudomonadota</taxon>
        <taxon>Alphaproteobacteria</taxon>
        <taxon>Hyphomicrobiales</taxon>
        <taxon>Bartonellaceae</taxon>
        <taxon>Bartonella</taxon>
    </lineage>
</organism>
<protein>
    <submittedName>
        <fullName evidence="2">Protein ImuB</fullName>
    </submittedName>
</protein>
<name>A0A1U9MEE5_9HYPH</name>
<dbReference type="InterPro" id="IPR050356">
    <property type="entry name" value="SulA_CellDiv_inhibitor"/>
</dbReference>
<dbReference type="CDD" id="cd03468">
    <property type="entry name" value="PolY_like"/>
    <property type="match status" value="1"/>
</dbReference>
<dbReference type="EMBL" id="CP015625">
    <property type="protein sequence ID" value="AQT46264.1"/>
    <property type="molecule type" value="Genomic_DNA"/>
</dbReference>